<feature type="compositionally biased region" description="Basic and acidic residues" evidence="1">
    <location>
        <begin position="64"/>
        <end position="73"/>
    </location>
</feature>
<sequence length="123" mass="13355">MHAPSRAPPEILFAASGDAGGGQERPPGVQGIQRRSFEDATRGDRLLVDRGTRAASARRVPRLSHSERQRKAGLECSEWRGQLEGADTAKPAPSPGLVFPLFRPLPPFCPDAARSSWRSRTAE</sequence>
<reference evidence="2" key="1">
    <citation type="journal article" date="2022" name="bioRxiv">
        <title>Sequencing and chromosome-scale assembly of the giantPleurodeles waltlgenome.</title>
        <authorList>
            <person name="Brown T."/>
            <person name="Elewa A."/>
            <person name="Iarovenko S."/>
            <person name="Subramanian E."/>
            <person name="Araus A.J."/>
            <person name="Petzold A."/>
            <person name="Susuki M."/>
            <person name="Suzuki K.-i.T."/>
            <person name="Hayashi T."/>
            <person name="Toyoda A."/>
            <person name="Oliveira C."/>
            <person name="Osipova E."/>
            <person name="Leigh N.D."/>
            <person name="Simon A."/>
            <person name="Yun M.H."/>
        </authorList>
    </citation>
    <scope>NUCLEOTIDE SEQUENCE</scope>
    <source>
        <strain evidence="2">20211129_DDA</strain>
        <tissue evidence="2">Liver</tissue>
    </source>
</reference>
<feature type="region of interest" description="Disordered" evidence="1">
    <location>
        <begin position="52"/>
        <end position="79"/>
    </location>
</feature>
<keyword evidence="3" id="KW-1185">Reference proteome</keyword>
<protein>
    <submittedName>
        <fullName evidence="2">Uncharacterized protein</fullName>
    </submittedName>
</protein>
<gene>
    <name evidence="2" type="ORF">NDU88_002880</name>
</gene>
<evidence type="ECO:0000313" key="3">
    <source>
        <dbReference type="Proteomes" id="UP001066276"/>
    </source>
</evidence>
<feature type="region of interest" description="Disordered" evidence="1">
    <location>
        <begin position="1"/>
        <end position="38"/>
    </location>
</feature>
<name>A0AAV7MQX5_PLEWA</name>
<comment type="caution">
    <text evidence="2">The sequence shown here is derived from an EMBL/GenBank/DDBJ whole genome shotgun (WGS) entry which is preliminary data.</text>
</comment>
<dbReference type="AlphaFoldDB" id="A0AAV7MQX5"/>
<dbReference type="Proteomes" id="UP001066276">
    <property type="component" value="Chromosome 9"/>
</dbReference>
<proteinExistence type="predicted"/>
<organism evidence="2 3">
    <name type="scientific">Pleurodeles waltl</name>
    <name type="common">Iberian ribbed newt</name>
    <dbReference type="NCBI Taxonomy" id="8319"/>
    <lineage>
        <taxon>Eukaryota</taxon>
        <taxon>Metazoa</taxon>
        <taxon>Chordata</taxon>
        <taxon>Craniata</taxon>
        <taxon>Vertebrata</taxon>
        <taxon>Euteleostomi</taxon>
        <taxon>Amphibia</taxon>
        <taxon>Batrachia</taxon>
        <taxon>Caudata</taxon>
        <taxon>Salamandroidea</taxon>
        <taxon>Salamandridae</taxon>
        <taxon>Pleurodelinae</taxon>
        <taxon>Pleurodeles</taxon>
    </lineage>
</organism>
<evidence type="ECO:0000313" key="2">
    <source>
        <dbReference type="EMBL" id="KAJ1105474.1"/>
    </source>
</evidence>
<accession>A0AAV7MQX5</accession>
<dbReference type="EMBL" id="JANPWB010000013">
    <property type="protein sequence ID" value="KAJ1105474.1"/>
    <property type="molecule type" value="Genomic_DNA"/>
</dbReference>
<evidence type="ECO:0000256" key="1">
    <source>
        <dbReference type="SAM" id="MobiDB-lite"/>
    </source>
</evidence>